<evidence type="ECO:0000259" key="2">
    <source>
        <dbReference type="PROSITE" id="PS50110"/>
    </source>
</evidence>
<dbReference type="PANTHER" id="PTHR37299">
    <property type="entry name" value="TRANSCRIPTIONAL REGULATOR-RELATED"/>
    <property type="match status" value="1"/>
</dbReference>
<organism evidence="4 5">
    <name type="scientific">Chryseobacterium zhengzhouense</name>
    <dbReference type="NCBI Taxonomy" id="1636086"/>
    <lineage>
        <taxon>Bacteria</taxon>
        <taxon>Pseudomonadati</taxon>
        <taxon>Bacteroidota</taxon>
        <taxon>Flavobacteriia</taxon>
        <taxon>Flavobacteriales</taxon>
        <taxon>Weeksellaceae</taxon>
        <taxon>Chryseobacterium group</taxon>
        <taxon>Chryseobacterium</taxon>
    </lineage>
</organism>
<dbReference type="EMBL" id="JBHTCR010000003">
    <property type="protein sequence ID" value="MFC7346476.1"/>
    <property type="molecule type" value="Genomic_DNA"/>
</dbReference>
<gene>
    <name evidence="4" type="ORF">ACFQO9_07120</name>
</gene>
<reference evidence="5" key="1">
    <citation type="journal article" date="2019" name="Int. J. Syst. Evol. Microbiol.">
        <title>The Global Catalogue of Microorganisms (GCM) 10K type strain sequencing project: providing services to taxonomists for standard genome sequencing and annotation.</title>
        <authorList>
            <consortium name="The Broad Institute Genomics Platform"/>
            <consortium name="The Broad Institute Genome Sequencing Center for Infectious Disease"/>
            <person name="Wu L."/>
            <person name="Ma J."/>
        </authorList>
    </citation>
    <scope>NUCLEOTIDE SEQUENCE [LARGE SCALE GENOMIC DNA]</scope>
    <source>
        <strain evidence="5">CCUG 54781</strain>
    </source>
</reference>
<dbReference type="PANTHER" id="PTHR37299:SF1">
    <property type="entry name" value="STAGE 0 SPORULATION PROTEIN A HOMOLOG"/>
    <property type="match status" value="1"/>
</dbReference>
<dbReference type="InterPro" id="IPR001789">
    <property type="entry name" value="Sig_transdc_resp-reg_receiver"/>
</dbReference>
<protein>
    <submittedName>
        <fullName evidence="4">LytR/AlgR family response regulator transcription factor</fullName>
    </submittedName>
</protein>
<feature type="domain" description="Response regulatory" evidence="2">
    <location>
        <begin position="5"/>
        <end position="116"/>
    </location>
</feature>
<dbReference type="InterPro" id="IPR011006">
    <property type="entry name" value="CheY-like_superfamily"/>
</dbReference>
<proteinExistence type="predicted"/>
<feature type="domain" description="HTH LytTR-type" evidence="3">
    <location>
        <begin position="135"/>
        <end position="234"/>
    </location>
</feature>
<accession>A0ABW2M0L0</accession>
<dbReference type="Gene3D" id="3.40.50.2300">
    <property type="match status" value="1"/>
</dbReference>
<dbReference type="Pfam" id="PF04397">
    <property type="entry name" value="LytTR"/>
    <property type="match status" value="1"/>
</dbReference>
<dbReference type="InterPro" id="IPR046947">
    <property type="entry name" value="LytR-like"/>
</dbReference>
<dbReference type="PROSITE" id="PS50930">
    <property type="entry name" value="HTH_LYTTR"/>
    <property type="match status" value="1"/>
</dbReference>
<dbReference type="Gene3D" id="2.40.50.1020">
    <property type="entry name" value="LytTr DNA-binding domain"/>
    <property type="match status" value="1"/>
</dbReference>
<dbReference type="InterPro" id="IPR007492">
    <property type="entry name" value="LytTR_DNA-bd_dom"/>
</dbReference>
<keyword evidence="5" id="KW-1185">Reference proteome</keyword>
<dbReference type="SUPFAM" id="SSF52172">
    <property type="entry name" value="CheY-like"/>
    <property type="match status" value="1"/>
</dbReference>
<sequence length="234" mass="26632">MEKINCIIIDDEPLGRDVVESFAKEVSYLNILGTFENPVEAMIFIKGNPVDLIFSDIEMPKITGLELLKTLENPPGFIFITAYREFALDGFDTGATDYLVKPVRFDRFLKAVQKAKDYIDLRRNSRISESKSDQIFIKSEGKIVKILLSEIVYIEAQGDYLNIVATSETFSTQMTLSLMEENLTSKNFFRVQRSFIINLDFVRSINGNMVELLIGKSISVSITKKDELFRLLGI</sequence>
<evidence type="ECO:0000256" key="1">
    <source>
        <dbReference type="PROSITE-ProRule" id="PRU00169"/>
    </source>
</evidence>
<comment type="caution">
    <text evidence="4">The sequence shown here is derived from an EMBL/GenBank/DDBJ whole genome shotgun (WGS) entry which is preliminary data.</text>
</comment>
<dbReference type="PROSITE" id="PS50110">
    <property type="entry name" value="RESPONSE_REGULATORY"/>
    <property type="match status" value="1"/>
</dbReference>
<evidence type="ECO:0000313" key="4">
    <source>
        <dbReference type="EMBL" id="MFC7346476.1"/>
    </source>
</evidence>
<keyword evidence="1" id="KW-0597">Phosphoprotein</keyword>
<dbReference type="SMART" id="SM00850">
    <property type="entry name" value="LytTR"/>
    <property type="match status" value="1"/>
</dbReference>
<feature type="modified residue" description="4-aspartylphosphate" evidence="1">
    <location>
        <position position="56"/>
    </location>
</feature>
<dbReference type="RefSeq" id="WP_378175941.1">
    <property type="nucleotide sequence ID" value="NZ_JBHTCR010000003.1"/>
</dbReference>
<evidence type="ECO:0000313" key="5">
    <source>
        <dbReference type="Proteomes" id="UP001596550"/>
    </source>
</evidence>
<evidence type="ECO:0000259" key="3">
    <source>
        <dbReference type="PROSITE" id="PS50930"/>
    </source>
</evidence>
<dbReference type="Proteomes" id="UP001596550">
    <property type="component" value="Unassembled WGS sequence"/>
</dbReference>
<dbReference type="SMART" id="SM00448">
    <property type="entry name" value="REC"/>
    <property type="match status" value="1"/>
</dbReference>
<name>A0ABW2M0L0_9FLAO</name>
<dbReference type="Pfam" id="PF00072">
    <property type="entry name" value="Response_reg"/>
    <property type="match status" value="1"/>
</dbReference>